<dbReference type="Proteomes" id="UP001158598">
    <property type="component" value="Chromosome"/>
</dbReference>
<feature type="compositionally biased region" description="Basic and acidic residues" evidence="1">
    <location>
        <begin position="1"/>
        <end position="10"/>
    </location>
</feature>
<dbReference type="EMBL" id="OX458332">
    <property type="protein sequence ID" value="CAI8747579.1"/>
    <property type="molecule type" value="Genomic_DNA"/>
</dbReference>
<accession>A0AA35XU05</accession>
<proteinExistence type="predicted"/>
<evidence type="ECO:0000256" key="1">
    <source>
        <dbReference type="SAM" id="MobiDB-lite"/>
    </source>
</evidence>
<protein>
    <submittedName>
        <fullName evidence="2">Uncharacterized protein</fullName>
    </submittedName>
</protein>
<feature type="region of interest" description="Disordered" evidence="1">
    <location>
        <begin position="1"/>
        <end position="37"/>
    </location>
</feature>
<gene>
    <name evidence="2" type="ORF">MCNOR_0585</name>
</gene>
<reference evidence="2" key="1">
    <citation type="submission" date="2023-03" db="EMBL/GenBank/DDBJ databases">
        <authorList>
            <person name="Pearce D."/>
        </authorList>
    </citation>
    <scope>NUCLEOTIDE SEQUENCE</scope>
    <source>
        <strain evidence="2">Mc</strain>
    </source>
</reference>
<dbReference type="AlphaFoldDB" id="A0AA35XU05"/>
<name>A0AA35XU05_METCP</name>
<organism evidence="2 3">
    <name type="scientific">Methylococcus capsulatus</name>
    <dbReference type="NCBI Taxonomy" id="414"/>
    <lineage>
        <taxon>Bacteria</taxon>
        <taxon>Pseudomonadati</taxon>
        <taxon>Pseudomonadota</taxon>
        <taxon>Gammaproteobacteria</taxon>
        <taxon>Methylococcales</taxon>
        <taxon>Methylococcaceae</taxon>
        <taxon>Methylococcus</taxon>
    </lineage>
</organism>
<evidence type="ECO:0000313" key="3">
    <source>
        <dbReference type="Proteomes" id="UP001158598"/>
    </source>
</evidence>
<evidence type="ECO:0000313" key="2">
    <source>
        <dbReference type="EMBL" id="CAI8747579.1"/>
    </source>
</evidence>
<sequence>MESGDYDREGTLPSQGREGQVPPAGYKGTLISGEPLL</sequence>